<feature type="binding site" evidence="2">
    <location>
        <position position="15"/>
    </location>
    <ligand>
        <name>substrate</name>
    </ligand>
</feature>
<gene>
    <name evidence="3" type="ORF">FC83_GL002242</name>
</gene>
<feature type="binding site" evidence="2">
    <location>
        <position position="61"/>
    </location>
    <ligand>
        <name>substrate</name>
    </ligand>
</feature>
<dbReference type="GO" id="GO:0016094">
    <property type="term" value="P:polyprenol biosynthetic process"/>
    <property type="evidence" value="ECO:0007669"/>
    <property type="project" value="TreeGrafter"/>
</dbReference>
<dbReference type="STRING" id="1423734.FC83_GL002242"/>
<reference evidence="3 4" key="1">
    <citation type="journal article" date="2015" name="Genome Announc.">
        <title>Expanding the biotechnology potential of lactobacilli through comparative genomics of 213 strains and associated genera.</title>
        <authorList>
            <person name="Sun Z."/>
            <person name="Harris H.M."/>
            <person name="McCann A."/>
            <person name="Guo C."/>
            <person name="Argimon S."/>
            <person name="Zhang W."/>
            <person name="Yang X."/>
            <person name="Jeffery I.B."/>
            <person name="Cooney J.C."/>
            <person name="Kagawa T.F."/>
            <person name="Liu W."/>
            <person name="Song Y."/>
            <person name="Salvetti E."/>
            <person name="Wrobel A."/>
            <person name="Rasinkangas P."/>
            <person name="Parkhill J."/>
            <person name="Rea M.C."/>
            <person name="O'Sullivan O."/>
            <person name="Ritari J."/>
            <person name="Douillard F.P."/>
            <person name="Paul Ross R."/>
            <person name="Yang R."/>
            <person name="Briner A.E."/>
            <person name="Felis G.E."/>
            <person name="de Vos W.M."/>
            <person name="Barrangou R."/>
            <person name="Klaenhammer T.R."/>
            <person name="Caufield P.W."/>
            <person name="Cui Y."/>
            <person name="Zhang H."/>
            <person name="O'Toole P.W."/>
        </authorList>
    </citation>
    <scope>NUCLEOTIDE SEQUENCE [LARGE SCALE GENOMIC DNA]</scope>
    <source>
        <strain evidence="3 4">DSM 18527</strain>
    </source>
</reference>
<dbReference type="GO" id="GO:0000287">
    <property type="term" value="F:magnesium ion binding"/>
    <property type="evidence" value="ECO:0007669"/>
    <property type="project" value="UniProtKB-UniRule"/>
</dbReference>
<sequence>MPNHIAIIMDGNGRWAKKRLLPRVAGHKAGMDNVQTITSYASKLGVKVLSLYAFSTENWKRPTEEVDYLMHLPTNFFGKFMPQLIQENVRVKVIGFTDELPPYTLKAVRDAEEQTKANDGLILNFALNYGSRREIAAATKAIAQDVAQGKLTTDVIDETLISQYLMTASLGDYQDPDLLIRTSGEERLSNFLLWQLAYSEMVFTDEFWPDFSTDSLDRAIAEFQQRQRRYGGLTDK</sequence>
<dbReference type="SUPFAM" id="SSF64005">
    <property type="entry name" value="Undecaprenyl diphosphate synthase"/>
    <property type="match status" value="1"/>
</dbReference>
<dbReference type="Proteomes" id="UP000051236">
    <property type="component" value="Unassembled WGS sequence"/>
</dbReference>
<evidence type="ECO:0000256" key="2">
    <source>
        <dbReference type="HAMAP-Rule" id="MF_01139"/>
    </source>
</evidence>
<comment type="subunit">
    <text evidence="2">Homodimer.</text>
</comment>
<keyword evidence="2" id="KW-0479">Metal-binding</keyword>
<evidence type="ECO:0000256" key="1">
    <source>
        <dbReference type="ARBA" id="ARBA00022679"/>
    </source>
</evidence>
<keyword evidence="4" id="KW-1185">Reference proteome</keyword>
<dbReference type="InterPro" id="IPR001441">
    <property type="entry name" value="UPP_synth-like"/>
</dbReference>
<comment type="function">
    <text evidence="2">Catalyzes the condensation of isopentenyl diphosphate (IPP) with allylic pyrophosphates generating different type of terpenoids.</text>
</comment>
<proteinExistence type="inferred from homology"/>
<feature type="binding site" evidence="2">
    <location>
        <position position="59"/>
    </location>
    <ligand>
        <name>substrate</name>
    </ligand>
</feature>
<dbReference type="AlphaFoldDB" id="A0A0R1YBQ3"/>
<keyword evidence="2" id="KW-0460">Magnesium</keyword>
<feature type="binding site" evidence="2">
    <location>
        <begin position="55"/>
        <end position="57"/>
    </location>
    <ligand>
        <name>substrate</name>
    </ligand>
</feature>
<feature type="binding site" evidence="2">
    <location>
        <position position="23"/>
    </location>
    <ligand>
        <name>substrate</name>
    </ligand>
</feature>
<feature type="binding site" evidence="2">
    <location>
        <position position="200"/>
    </location>
    <ligand>
        <name>Mg(2+)</name>
        <dbReference type="ChEBI" id="CHEBI:18420"/>
    </ligand>
</feature>
<dbReference type="FunFam" id="3.40.1180.10:FF:000001">
    <property type="entry name" value="(2E,6E)-farnesyl-diphosphate-specific ditrans,polycis-undecaprenyl-diphosphate synthase"/>
    <property type="match status" value="1"/>
</dbReference>
<dbReference type="GO" id="GO:0008834">
    <property type="term" value="F:ditrans,polycis-undecaprenyl-diphosphate synthase [(2E,6E)-farnesyl-diphosphate specific] activity"/>
    <property type="evidence" value="ECO:0007669"/>
    <property type="project" value="TreeGrafter"/>
</dbReference>
<feature type="active site" description="Proton acceptor" evidence="2">
    <location>
        <position position="58"/>
    </location>
</feature>
<comment type="caution">
    <text evidence="3">The sequence shown here is derived from an EMBL/GenBank/DDBJ whole genome shotgun (WGS) entry which is preliminary data.</text>
</comment>
<evidence type="ECO:0000313" key="3">
    <source>
        <dbReference type="EMBL" id="KRM36838.1"/>
    </source>
</evidence>
<feature type="binding site" evidence="2">
    <location>
        <begin position="187"/>
        <end position="189"/>
    </location>
    <ligand>
        <name>substrate</name>
    </ligand>
</feature>
<dbReference type="Pfam" id="PF01255">
    <property type="entry name" value="Prenyltransf"/>
    <property type="match status" value="1"/>
</dbReference>
<dbReference type="Gene3D" id="3.40.1180.10">
    <property type="entry name" value="Decaprenyl diphosphate synthase-like"/>
    <property type="match status" value="1"/>
</dbReference>
<dbReference type="PANTHER" id="PTHR10291">
    <property type="entry name" value="DEHYDRODOLICHYL DIPHOSPHATE SYNTHASE FAMILY MEMBER"/>
    <property type="match status" value="1"/>
</dbReference>
<dbReference type="NCBIfam" id="TIGR00055">
    <property type="entry name" value="uppS"/>
    <property type="match status" value="1"/>
</dbReference>
<evidence type="ECO:0000313" key="4">
    <source>
        <dbReference type="Proteomes" id="UP000051236"/>
    </source>
</evidence>
<feature type="binding site" evidence="2">
    <location>
        <begin position="11"/>
        <end position="14"/>
    </location>
    <ligand>
        <name>substrate</name>
    </ligand>
</feature>
<dbReference type="InterPro" id="IPR018520">
    <property type="entry name" value="UPP_synth-like_CS"/>
</dbReference>
<organism evidence="3 4">
    <name type="scientific">Agrilactobacillus composti DSM 18527 = JCM 14202</name>
    <dbReference type="NCBI Taxonomy" id="1423734"/>
    <lineage>
        <taxon>Bacteria</taxon>
        <taxon>Bacillati</taxon>
        <taxon>Bacillota</taxon>
        <taxon>Bacilli</taxon>
        <taxon>Lactobacillales</taxon>
        <taxon>Lactobacillaceae</taxon>
        <taxon>Agrilactobacillus</taxon>
    </lineage>
</organism>
<dbReference type="GO" id="GO:0030145">
    <property type="term" value="F:manganese ion binding"/>
    <property type="evidence" value="ECO:0007669"/>
    <property type="project" value="TreeGrafter"/>
</dbReference>
<dbReference type="NCBIfam" id="NF011405">
    <property type="entry name" value="PRK14830.1"/>
    <property type="match status" value="1"/>
</dbReference>
<comment type="similarity">
    <text evidence="2">Belongs to the UPP synthase family.</text>
</comment>
<feature type="binding site" evidence="2">
    <location>
        <position position="181"/>
    </location>
    <ligand>
        <name>substrate</name>
    </ligand>
</feature>
<protein>
    <recommendedName>
        <fullName evidence="2">Isoprenyl transferase</fullName>
        <ecNumber evidence="2">2.5.1.-</ecNumber>
    </recommendedName>
</protein>
<accession>A0A0R1YBQ3</accession>
<name>A0A0R1YBQ3_9LACO</name>
<dbReference type="PROSITE" id="PS01066">
    <property type="entry name" value="UPP_SYNTHASE"/>
    <property type="match status" value="1"/>
</dbReference>
<feature type="binding site" evidence="2">
    <location>
        <position position="10"/>
    </location>
    <ligand>
        <name>Mg(2+)</name>
        <dbReference type="ChEBI" id="CHEBI:18420"/>
    </ligand>
</feature>
<dbReference type="EMBL" id="AZGA01000001">
    <property type="protein sequence ID" value="KRM36838.1"/>
    <property type="molecule type" value="Genomic_DNA"/>
</dbReference>
<keyword evidence="1 2" id="KW-0808">Transferase</keyword>
<feature type="active site" evidence="2">
    <location>
        <position position="10"/>
    </location>
</feature>
<dbReference type="PATRIC" id="fig|1423734.3.peg.2266"/>
<dbReference type="EC" id="2.5.1.-" evidence="2"/>
<dbReference type="CDD" id="cd00475">
    <property type="entry name" value="Cis_IPPS"/>
    <property type="match status" value="1"/>
</dbReference>
<dbReference type="HAMAP" id="MF_01139">
    <property type="entry name" value="ISPT"/>
    <property type="match status" value="1"/>
</dbReference>
<dbReference type="InterPro" id="IPR036424">
    <property type="entry name" value="UPP_synth-like_sf"/>
</dbReference>
<dbReference type="PANTHER" id="PTHR10291:SF0">
    <property type="entry name" value="DEHYDRODOLICHYL DIPHOSPHATE SYNTHASE 2"/>
    <property type="match status" value="1"/>
</dbReference>
<dbReference type="GO" id="GO:0005829">
    <property type="term" value="C:cytosol"/>
    <property type="evidence" value="ECO:0007669"/>
    <property type="project" value="TreeGrafter"/>
</dbReference>
<dbReference type="eggNOG" id="COG0020">
    <property type="taxonomic scope" value="Bacteria"/>
</dbReference>
<comment type="cofactor">
    <cofactor evidence="2">
        <name>Mg(2+)</name>
        <dbReference type="ChEBI" id="CHEBI:18420"/>
    </cofactor>
    <text evidence="2">Binds 2 magnesium ions per subunit.</text>
</comment>
<feature type="binding site" evidence="2">
    <location>
        <position position="27"/>
    </location>
    <ligand>
        <name>substrate</name>
    </ligand>
</feature>